<dbReference type="InterPro" id="IPR011050">
    <property type="entry name" value="Pectin_lyase_fold/virulence"/>
</dbReference>
<protein>
    <submittedName>
        <fullName evidence="3">Right-handed parallel beta-helix repeat-containing protein</fullName>
    </submittedName>
</protein>
<dbReference type="RefSeq" id="WP_377169419.1">
    <property type="nucleotide sequence ID" value="NZ_JBHSMQ010000007.1"/>
</dbReference>
<dbReference type="InterPro" id="IPR039448">
    <property type="entry name" value="Beta_helix"/>
</dbReference>
<proteinExistence type="predicted"/>
<dbReference type="Pfam" id="PF13229">
    <property type="entry name" value="Beta_helix"/>
    <property type="match status" value="1"/>
</dbReference>
<dbReference type="EMBL" id="JBHSMQ010000007">
    <property type="protein sequence ID" value="MFC5456800.1"/>
    <property type="molecule type" value="Genomic_DNA"/>
</dbReference>
<feature type="region of interest" description="Disordered" evidence="1">
    <location>
        <begin position="532"/>
        <end position="554"/>
    </location>
</feature>
<reference evidence="4" key="1">
    <citation type="journal article" date="2019" name="Int. J. Syst. Evol. Microbiol.">
        <title>The Global Catalogue of Microorganisms (GCM) 10K type strain sequencing project: providing services to taxonomists for standard genome sequencing and annotation.</title>
        <authorList>
            <consortium name="The Broad Institute Genomics Platform"/>
            <consortium name="The Broad Institute Genome Sequencing Center for Infectious Disease"/>
            <person name="Wu L."/>
            <person name="Ma J."/>
        </authorList>
    </citation>
    <scope>NUCLEOTIDE SEQUENCE [LARGE SCALE GENOMIC DNA]</scope>
    <source>
        <strain evidence="4">CGMCC 4.1469</strain>
    </source>
</reference>
<name>A0ABW0KTH2_9BACT</name>
<gene>
    <name evidence="3" type="ORF">ACFQDI_18180</name>
</gene>
<evidence type="ECO:0000313" key="3">
    <source>
        <dbReference type="EMBL" id="MFC5456800.1"/>
    </source>
</evidence>
<feature type="domain" description="Right handed beta helix" evidence="2">
    <location>
        <begin position="208"/>
        <end position="369"/>
    </location>
</feature>
<keyword evidence="4" id="KW-1185">Reference proteome</keyword>
<dbReference type="SUPFAM" id="SSF51126">
    <property type="entry name" value="Pectin lyase-like"/>
    <property type="match status" value="1"/>
</dbReference>
<sequence>MTRLLPFFLLASLHAGDSTTPGEVTSPFPTLTNLAVEWQIEGDDDLDAVCDIKFRPVGAAEWRAGMPLKRVPAGSSQKTDPIISWTNRLSGSVFDLRPGTEYEIALTLHDPDGGDATRIIKASTRPEAVAAKDAVIRNGTKAEINSVKPGEVLLLADGDYGEVRFNRDGEPGKPVIYRSTSGKAVFREAGLTDRKWVYLEGITVNGPVRLNNTEHCVVRRCKITAQYGIKAYKPGMTNACIEDNVITGIRQWDPSIMGAGGDNEGEGIEFTGSGNVIRHNRVSGFRDCISHMEDGGAVVQACNDILNNDISAGLDDGIEADFAHHNCRIMRNRLTNCFVGISSQPGLGGPNYFIRNVMFNITYGAFKLHRYSVGDVILHNTVVKAGDGFGNYTGEPFDHALIQNNLFIGGKVTKGRQYGGYSPGRGRAADVQNFGGHCVIDFNAYATHGLAFEGKLRSWTFSKLPGIEFEPHGVQVTLGVLAHPSFPEDPAKFYEPPDLRLKPQSAAADIARPFPNVNDAFTGSAADMGAHEAGMNAPVYGPRETTLPPDGEPK</sequence>
<dbReference type="Gene3D" id="2.160.20.10">
    <property type="entry name" value="Single-stranded right-handed beta-helix, Pectin lyase-like"/>
    <property type="match status" value="1"/>
</dbReference>
<comment type="caution">
    <text evidence="3">The sequence shown here is derived from an EMBL/GenBank/DDBJ whole genome shotgun (WGS) entry which is preliminary data.</text>
</comment>
<organism evidence="3 4">
    <name type="scientific">Prosthecobacter fluviatilis</name>
    <dbReference type="NCBI Taxonomy" id="445931"/>
    <lineage>
        <taxon>Bacteria</taxon>
        <taxon>Pseudomonadati</taxon>
        <taxon>Verrucomicrobiota</taxon>
        <taxon>Verrucomicrobiia</taxon>
        <taxon>Verrucomicrobiales</taxon>
        <taxon>Verrucomicrobiaceae</taxon>
        <taxon>Prosthecobacter</taxon>
    </lineage>
</organism>
<evidence type="ECO:0000313" key="4">
    <source>
        <dbReference type="Proteomes" id="UP001596052"/>
    </source>
</evidence>
<accession>A0ABW0KTH2</accession>
<evidence type="ECO:0000259" key="2">
    <source>
        <dbReference type="Pfam" id="PF13229"/>
    </source>
</evidence>
<dbReference type="InterPro" id="IPR012334">
    <property type="entry name" value="Pectin_lyas_fold"/>
</dbReference>
<evidence type="ECO:0000256" key="1">
    <source>
        <dbReference type="SAM" id="MobiDB-lite"/>
    </source>
</evidence>
<dbReference type="Proteomes" id="UP001596052">
    <property type="component" value="Unassembled WGS sequence"/>
</dbReference>